<keyword evidence="4 7" id="KW-0812">Transmembrane</keyword>
<reference evidence="10" key="1">
    <citation type="submission" date="2020-09" db="EMBL/GenBank/DDBJ databases">
        <title>Hoyosella lacisalsi sp. nov., a halotolerant actinobacterium isolated from soil of Lake Gudzhirganskoe.</title>
        <authorList>
            <person name="Yang Q."/>
            <person name="Guo P.Y."/>
            <person name="Liu S.W."/>
            <person name="Li F.N."/>
            <person name="Sun C.H."/>
        </authorList>
    </citation>
    <scope>NUCLEOTIDE SEQUENCE</scope>
    <source>
        <strain evidence="10">G463</strain>
    </source>
</reference>
<dbReference type="RefSeq" id="WP_192040394.1">
    <property type="nucleotide sequence ID" value="NZ_JACYWE010000018.1"/>
</dbReference>
<feature type="domain" description="HAMP" evidence="9">
    <location>
        <begin position="257"/>
        <end position="309"/>
    </location>
</feature>
<evidence type="ECO:0000256" key="7">
    <source>
        <dbReference type="SAM" id="Phobius"/>
    </source>
</evidence>
<dbReference type="InterPro" id="IPR003660">
    <property type="entry name" value="HAMP_dom"/>
</dbReference>
<protein>
    <submittedName>
        <fullName evidence="10">HAMP domain-containing protein</fullName>
    </submittedName>
</protein>
<keyword evidence="11" id="KW-1185">Reference proteome</keyword>
<evidence type="ECO:0000256" key="1">
    <source>
        <dbReference type="ARBA" id="ARBA00004651"/>
    </source>
</evidence>
<evidence type="ECO:0000259" key="8">
    <source>
        <dbReference type="PROSITE" id="PS50125"/>
    </source>
</evidence>
<feature type="transmembrane region" description="Helical" evidence="7">
    <location>
        <begin position="149"/>
        <end position="171"/>
    </location>
</feature>
<dbReference type="GO" id="GO:0004016">
    <property type="term" value="F:adenylate cyclase activity"/>
    <property type="evidence" value="ECO:0007669"/>
    <property type="project" value="UniProtKB-ARBA"/>
</dbReference>
<gene>
    <name evidence="10" type="ORF">HT102_15675</name>
</gene>
<feature type="transmembrane region" description="Helical" evidence="7">
    <location>
        <begin position="121"/>
        <end position="143"/>
    </location>
</feature>
<dbReference type="GO" id="GO:0035556">
    <property type="term" value="P:intracellular signal transduction"/>
    <property type="evidence" value="ECO:0007669"/>
    <property type="project" value="InterPro"/>
</dbReference>
<sequence>MSPVLPSTRSPLGSWLLGRENEGRTARRIRVQLLLTLFLVSANIIGIAIVLVLIIWVVPGPEIMQTKFLMPNLVGVPVFIGAALLLGIVWGTRRALKDLRWSRTGDAPTKRQRRIALATPWRLTFIQLVLWSTALVVFTVWYGSIEPEILAKVAFTLASAGIVVCAIAYLLSEFALRPVAAEVLSYGDSPGRRAGAISRSMVSWIVGTGVPVSGLMVIALAATIRDDATITSLIVSILALGAIVLFFGGFMELLNTSRTIAPVRVVRHAMRKIEKGDLDARVVVFDGSELGDLQVGFNRMAEGLRERERIRDLFGRHVGRAVADHALDHDAELGGEERSVAVFFIDLIGSTRLATQLPPTEVVALLNRFFAVVVEEVDRNGGFINKFEGDAALAIFGAPVEIDDAPGAALRAARTIMKRLEREVPDCEAGIGVACGVAVAGNVGAHERFEYTVIGDPVNEAARLSDEAKKVPGRIAASGDCVESAGPREARKWRTEREVQLRGREALTVVSVPRKAAAEPIESA</sequence>
<feature type="domain" description="Guanylate cyclase" evidence="8">
    <location>
        <begin position="341"/>
        <end position="465"/>
    </location>
</feature>
<evidence type="ECO:0000256" key="4">
    <source>
        <dbReference type="ARBA" id="ARBA00022692"/>
    </source>
</evidence>
<organism evidence="10 11">
    <name type="scientific">Lolliginicoccus lacisalsi</name>
    <dbReference type="NCBI Taxonomy" id="2742202"/>
    <lineage>
        <taxon>Bacteria</taxon>
        <taxon>Bacillati</taxon>
        <taxon>Actinomycetota</taxon>
        <taxon>Actinomycetes</taxon>
        <taxon>Mycobacteriales</taxon>
        <taxon>Hoyosellaceae</taxon>
        <taxon>Lolliginicoccus</taxon>
    </lineage>
</organism>
<comment type="caution">
    <text evidence="10">The sequence shown here is derived from an EMBL/GenBank/DDBJ whole genome shotgun (WGS) entry which is preliminary data.</text>
</comment>
<dbReference type="EMBL" id="JACYWE010000018">
    <property type="protein sequence ID" value="MBD8507928.1"/>
    <property type="molecule type" value="Genomic_DNA"/>
</dbReference>
<evidence type="ECO:0000256" key="2">
    <source>
        <dbReference type="ARBA" id="ARBA00005381"/>
    </source>
</evidence>
<dbReference type="Gene3D" id="3.30.70.1230">
    <property type="entry name" value="Nucleotide cyclase"/>
    <property type="match status" value="1"/>
</dbReference>
<evidence type="ECO:0000256" key="6">
    <source>
        <dbReference type="ARBA" id="ARBA00023136"/>
    </source>
</evidence>
<feature type="transmembrane region" description="Helical" evidence="7">
    <location>
        <begin position="33"/>
        <end position="57"/>
    </location>
</feature>
<dbReference type="InterPro" id="IPR001054">
    <property type="entry name" value="A/G_cyclase"/>
</dbReference>
<dbReference type="Pfam" id="PF00211">
    <property type="entry name" value="Guanylate_cyc"/>
    <property type="match status" value="1"/>
</dbReference>
<dbReference type="PROSITE" id="PS50125">
    <property type="entry name" value="GUANYLATE_CYCLASE_2"/>
    <property type="match status" value="1"/>
</dbReference>
<comment type="similarity">
    <text evidence="2">Belongs to the adenylyl cyclase class-3 family.</text>
</comment>
<dbReference type="AlphaFoldDB" id="A0A927JEW9"/>
<dbReference type="GO" id="GO:0006171">
    <property type="term" value="P:cAMP biosynthetic process"/>
    <property type="evidence" value="ECO:0007669"/>
    <property type="project" value="TreeGrafter"/>
</dbReference>
<dbReference type="SUPFAM" id="SSF158472">
    <property type="entry name" value="HAMP domain-like"/>
    <property type="match status" value="1"/>
</dbReference>
<evidence type="ECO:0000313" key="11">
    <source>
        <dbReference type="Proteomes" id="UP000642993"/>
    </source>
</evidence>
<dbReference type="CDD" id="cd06225">
    <property type="entry name" value="HAMP"/>
    <property type="match status" value="1"/>
</dbReference>
<dbReference type="Gene3D" id="6.10.340.10">
    <property type="match status" value="1"/>
</dbReference>
<accession>A0A927JEW9</accession>
<comment type="subcellular location">
    <subcellularLocation>
        <location evidence="1">Cell membrane</location>
        <topology evidence="1">Multi-pass membrane protein</topology>
    </subcellularLocation>
</comment>
<keyword evidence="6 7" id="KW-0472">Membrane</keyword>
<proteinExistence type="inferred from homology"/>
<name>A0A927JEW9_9ACTN</name>
<evidence type="ECO:0000313" key="10">
    <source>
        <dbReference type="EMBL" id="MBD8507928.1"/>
    </source>
</evidence>
<dbReference type="GO" id="GO:0005886">
    <property type="term" value="C:plasma membrane"/>
    <property type="evidence" value="ECO:0007669"/>
    <property type="project" value="UniProtKB-SubCell"/>
</dbReference>
<feature type="transmembrane region" description="Helical" evidence="7">
    <location>
        <begin position="202"/>
        <end position="224"/>
    </location>
</feature>
<dbReference type="Proteomes" id="UP000642993">
    <property type="component" value="Unassembled WGS sequence"/>
</dbReference>
<evidence type="ECO:0000259" key="9">
    <source>
        <dbReference type="PROSITE" id="PS50885"/>
    </source>
</evidence>
<evidence type="ECO:0000256" key="3">
    <source>
        <dbReference type="ARBA" id="ARBA00022475"/>
    </source>
</evidence>
<dbReference type="PANTHER" id="PTHR43081:SF17">
    <property type="entry name" value="BLL5647 PROTEIN"/>
    <property type="match status" value="1"/>
</dbReference>
<dbReference type="Pfam" id="PF00672">
    <property type="entry name" value="HAMP"/>
    <property type="match status" value="1"/>
</dbReference>
<keyword evidence="5 7" id="KW-1133">Transmembrane helix</keyword>
<dbReference type="PANTHER" id="PTHR43081">
    <property type="entry name" value="ADENYLATE CYCLASE, TERMINAL-DIFFERENTIATION SPECIFIC-RELATED"/>
    <property type="match status" value="1"/>
</dbReference>
<dbReference type="InterPro" id="IPR029787">
    <property type="entry name" value="Nucleotide_cyclase"/>
</dbReference>
<dbReference type="PROSITE" id="PS50885">
    <property type="entry name" value="HAMP"/>
    <property type="match status" value="1"/>
</dbReference>
<dbReference type="SUPFAM" id="SSF55073">
    <property type="entry name" value="Nucleotide cyclase"/>
    <property type="match status" value="1"/>
</dbReference>
<dbReference type="CDD" id="cd07302">
    <property type="entry name" value="CHD"/>
    <property type="match status" value="1"/>
</dbReference>
<feature type="transmembrane region" description="Helical" evidence="7">
    <location>
        <begin position="230"/>
        <end position="254"/>
    </location>
</feature>
<dbReference type="SMART" id="SM00044">
    <property type="entry name" value="CYCc"/>
    <property type="match status" value="1"/>
</dbReference>
<dbReference type="SMART" id="SM00304">
    <property type="entry name" value="HAMP"/>
    <property type="match status" value="1"/>
</dbReference>
<keyword evidence="3" id="KW-1003">Cell membrane</keyword>
<evidence type="ECO:0000256" key="5">
    <source>
        <dbReference type="ARBA" id="ARBA00022989"/>
    </source>
</evidence>
<feature type="transmembrane region" description="Helical" evidence="7">
    <location>
        <begin position="69"/>
        <end position="90"/>
    </location>
</feature>
<dbReference type="InterPro" id="IPR050697">
    <property type="entry name" value="Adenylyl/Guanylyl_Cyclase_3/4"/>
</dbReference>